<evidence type="ECO:0000256" key="2">
    <source>
        <dbReference type="ARBA" id="ARBA00022603"/>
    </source>
</evidence>
<gene>
    <name evidence="7" type="ORF">SORDD30_00657</name>
</gene>
<reference evidence="7 8" key="1">
    <citation type="submission" date="2016-01" db="EMBL/GenBank/DDBJ databases">
        <title>Highly variable Streptococcus oralis are common among viridans streptococci isolated from primates.</title>
        <authorList>
            <person name="Denapaite D."/>
            <person name="Rieger M."/>
            <person name="Koendgen S."/>
            <person name="Brueckner R."/>
            <person name="Ochigava I."/>
            <person name="Kappeler P."/>
            <person name="Maetz-Rensing K."/>
            <person name="Leendertz F."/>
            <person name="Hakenbeck R."/>
        </authorList>
    </citation>
    <scope>NUCLEOTIDE SEQUENCE [LARGE SCALE GENOMIC DNA]</scope>
    <source>
        <strain evidence="7 8">DD30</strain>
    </source>
</reference>
<dbReference type="Pfam" id="PF07669">
    <property type="entry name" value="Eco57I"/>
    <property type="match status" value="1"/>
</dbReference>
<dbReference type="EC" id="2.1.1.72" evidence="1"/>
<keyword evidence="4" id="KW-0949">S-adenosyl-L-methionine</keyword>
<name>A0A139Q9L7_STROR</name>
<dbReference type="GO" id="GO:0006304">
    <property type="term" value="P:DNA modification"/>
    <property type="evidence" value="ECO:0007669"/>
    <property type="project" value="InterPro"/>
</dbReference>
<protein>
    <recommendedName>
        <fullName evidence="1">site-specific DNA-methyltransferase (adenine-specific)</fullName>
        <ecNumber evidence="1">2.1.1.72</ecNumber>
    </recommendedName>
</protein>
<dbReference type="InterPro" id="IPR011639">
    <property type="entry name" value="MethylTrfase_TaqI-like_dom"/>
</dbReference>
<evidence type="ECO:0000259" key="6">
    <source>
        <dbReference type="Pfam" id="PF07669"/>
    </source>
</evidence>
<dbReference type="PANTHER" id="PTHR33841:SF4">
    <property type="entry name" value="RESTRICTION MODIFICATION SYSTEM DNA SPECIFICITY DOMAIN"/>
    <property type="match status" value="1"/>
</dbReference>
<dbReference type="Gene3D" id="3.40.50.150">
    <property type="entry name" value="Vaccinia Virus protein VP39"/>
    <property type="match status" value="1"/>
</dbReference>
<evidence type="ECO:0000313" key="7">
    <source>
        <dbReference type="EMBL" id="KXT99249.1"/>
    </source>
</evidence>
<evidence type="ECO:0000256" key="1">
    <source>
        <dbReference type="ARBA" id="ARBA00011900"/>
    </source>
</evidence>
<keyword evidence="3" id="KW-0808">Transferase</keyword>
<dbReference type="GO" id="GO:0003676">
    <property type="term" value="F:nucleic acid binding"/>
    <property type="evidence" value="ECO:0007669"/>
    <property type="project" value="InterPro"/>
</dbReference>
<dbReference type="PATRIC" id="fig|1303.83.peg.695"/>
<dbReference type="EMBL" id="LQRP01000028">
    <property type="protein sequence ID" value="KXT99249.1"/>
    <property type="molecule type" value="Genomic_DNA"/>
</dbReference>
<evidence type="ECO:0000256" key="5">
    <source>
        <dbReference type="ARBA" id="ARBA00047942"/>
    </source>
</evidence>
<sequence>MKLSRKQHEYLESQKYKEDLANSVSKIKSRVHQSDNEDTIASIFENEVYLFLESKIGVEDKQKKEFTQQDFGFEFSGRIDMMDGGLLVEYKRPSVLTSQSSQGKATEQVLAYYQQIKEKDIDISLMLVTDGKKVSEVVENIDGIKSSPFKELDVHSFDRIIKAIIASDSKRLNSYNIVRDFSLDMGNSITKRIANKLFSFLNDSDNNDRTDMIQREWQELFHLSEADTGKNQDIVKRREELGELFNTIINNPKLEYKGLFALQTTYAIIVKLMACKILHRVTTTEDIQYFSDLTTVTNEQMHQFLSKMEDGYSFADEGIRNLLEGDFFSWYVWEEKWDFELYSLIKELVTMIEDYTIYGSENHLKSADVFKDLYIEIMPKAVRHSLGEYFTPAWLADSLIKEAVSHNQPDDFVAVDPTCGSGIFLITIIQNIIAKHNIKDYTDEQKEELLSQILERVKGVDINPLSVLTARVGYMLAISPLLTGNNVFEIPVYLGDSAVTPQKELVEDVECFKYDMASIQSDINAIFPVKVVENKEEFSQLITFLAKLAKKGNEELLFEYLNESVIRNVGKTNTQLELRMRDMIDQIIALNENGWNGLWVKVIGNFIKMATINNVDVVIGNPPWVKWEFLPSTYAERIKAISISRHLFSGQNYMGAISLNICALIAHVTATTWLKTTGVLAFLMPKTILTQDSYEGFRNFIIDETTDERFYLQKCVDWEKSGHPFIDMKESFLSYIYKRDYVDYSKGLPLEFITKKRGKESKNMRIINLEHSFEKVKNNFEFTQGKLVQVDNSRSGFTFVKDAKQVENFSKIIGYCAYKGRSGVEFTPKEVYMLKEGKNDSTSNKLGWTFNNDVARGTIHKVNQIGPLKIETEFVRPLIKGPMIGKFCIDWSNEYVIYPYRENQNKSVELKDLLKSSPKLTQYLLKQESVIGAQSERSKAIAKGDDFYSLSKIGAYTYAPFKVVFRDNSKWAAAVLGPKVTSWGEVQNPIPAKHAPYISQRKPFPNEKIKSQEELYISENEAYYICGILNSPVVENYILSTFSHRSISIDLKIKLPLYDENNPLHREISEIAKSTSLLDKVSNTILSKLNELYLKICDEDS</sequence>
<evidence type="ECO:0000256" key="4">
    <source>
        <dbReference type="ARBA" id="ARBA00022691"/>
    </source>
</evidence>
<dbReference type="PRINTS" id="PR00507">
    <property type="entry name" value="N12N6MTFRASE"/>
</dbReference>
<keyword evidence="2" id="KW-0489">Methyltransferase</keyword>
<dbReference type="PANTHER" id="PTHR33841">
    <property type="entry name" value="DNA METHYLTRANSFERASE YEEA-RELATED"/>
    <property type="match status" value="1"/>
</dbReference>
<accession>A0A139Q9L7</accession>
<dbReference type="AlphaFoldDB" id="A0A139Q9L7"/>
<proteinExistence type="predicted"/>
<dbReference type="InterPro" id="IPR002052">
    <property type="entry name" value="DNA_methylase_N6_adenine_CS"/>
</dbReference>
<dbReference type="InterPro" id="IPR050953">
    <property type="entry name" value="N4_N6_ade-DNA_methylase"/>
</dbReference>
<evidence type="ECO:0000256" key="3">
    <source>
        <dbReference type="ARBA" id="ARBA00022679"/>
    </source>
</evidence>
<dbReference type="PROSITE" id="PS00092">
    <property type="entry name" value="N6_MTASE"/>
    <property type="match status" value="1"/>
</dbReference>
<dbReference type="GO" id="GO:0009007">
    <property type="term" value="F:site-specific DNA-methyltransferase (adenine-specific) activity"/>
    <property type="evidence" value="ECO:0007669"/>
    <property type="project" value="UniProtKB-EC"/>
</dbReference>
<dbReference type="Proteomes" id="UP000070220">
    <property type="component" value="Unassembled WGS sequence"/>
</dbReference>
<dbReference type="RefSeq" id="WP_061421046.1">
    <property type="nucleotide sequence ID" value="NZ_KQ970370.1"/>
</dbReference>
<comment type="caution">
    <text evidence="7">The sequence shown here is derived from an EMBL/GenBank/DDBJ whole genome shotgun (WGS) entry which is preliminary data.</text>
</comment>
<evidence type="ECO:0000313" key="8">
    <source>
        <dbReference type="Proteomes" id="UP000070220"/>
    </source>
</evidence>
<feature type="domain" description="Type II methyltransferase M.TaqI-like" evidence="6">
    <location>
        <begin position="457"/>
        <end position="706"/>
    </location>
</feature>
<dbReference type="InterPro" id="IPR029063">
    <property type="entry name" value="SAM-dependent_MTases_sf"/>
</dbReference>
<dbReference type="GO" id="GO:0032259">
    <property type="term" value="P:methylation"/>
    <property type="evidence" value="ECO:0007669"/>
    <property type="project" value="UniProtKB-KW"/>
</dbReference>
<comment type="catalytic activity">
    <reaction evidence="5">
        <text>a 2'-deoxyadenosine in DNA + S-adenosyl-L-methionine = an N(6)-methyl-2'-deoxyadenosine in DNA + S-adenosyl-L-homocysteine + H(+)</text>
        <dbReference type="Rhea" id="RHEA:15197"/>
        <dbReference type="Rhea" id="RHEA-COMP:12418"/>
        <dbReference type="Rhea" id="RHEA-COMP:12419"/>
        <dbReference type="ChEBI" id="CHEBI:15378"/>
        <dbReference type="ChEBI" id="CHEBI:57856"/>
        <dbReference type="ChEBI" id="CHEBI:59789"/>
        <dbReference type="ChEBI" id="CHEBI:90615"/>
        <dbReference type="ChEBI" id="CHEBI:90616"/>
        <dbReference type="EC" id="2.1.1.72"/>
    </reaction>
</comment>
<organism evidence="7 8">
    <name type="scientific">Streptococcus oralis</name>
    <dbReference type="NCBI Taxonomy" id="1303"/>
    <lineage>
        <taxon>Bacteria</taxon>
        <taxon>Bacillati</taxon>
        <taxon>Bacillota</taxon>
        <taxon>Bacilli</taxon>
        <taxon>Lactobacillales</taxon>
        <taxon>Streptococcaceae</taxon>
        <taxon>Streptococcus</taxon>
    </lineage>
</organism>
<dbReference type="SUPFAM" id="SSF53335">
    <property type="entry name" value="S-adenosyl-L-methionine-dependent methyltransferases"/>
    <property type="match status" value="1"/>
</dbReference>